<name>A0A9W6GVY2_9HYPH</name>
<dbReference type="InterPro" id="IPR048432">
    <property type="entry name" value="MASE7"/>
</dbReference>
<dbReference type="RefSeq" id="WP_281803877.1">
    <property type="nucleotide sequence ID" value="NZ_BSEC01000001.1"/>
</dbReference>
<accession>A0A9W6GVY2</accession>
<dbReference type="Pfam" id="PF20967">
    <property type="entry name" value="MASE7"/>
    <property type="match status" value="1"/>
</dbReference>
<dbReference type="AlphaFoldDB" id="A0A9W6GVY2"/>
<evidence type="ECO:0000256" key="1">
    <source>
        <dbReference type="SAM" id="Phobius"/>
    </source>
</evidence>
<feature type="transmembrane region" description="Helical" evidence="1">
    <location>
        <begin position="92"/>
        <end position="117"/>
    </location>
</feature>
<feature type="transmembrane region" description="Helical" evidence="1">
    <location>
        <begin position="53"/>
        <end position="71"/>
    </location>
</feature>
<gene>
    <name evidence="3" type="ORF">LMG27198_28320</name>
</gene>
<feature type="transmembrane region" description="Helical" evidence="1">
    <location>
        <begin position="123"/>
        <end position="140"/>
    </location>
</feature>
<keyword evidence="1" id="KW-1133">Transmembrane helix</keyword>
<reference evidence="3" key="1">
    <citation type="journal article" date="2023" name="Int. J. Syst. Evol. Microbiol.">
        <title>Methylocystis iwaonis sp. nov., a type II methane-oxidizing bacterium from surface soil of a rice paddy field in Japan, and emended description of the genus Methylocystis (ex Whittenbury et al. 1970) Bowman et al. 1993.</title>
        <authorList>
            <person name="Kaise H."/>
            <person name="Sawadogo J.B."/>
            <person name="Alam M.S."/>
            <person name="Ueno C."/>
            <person name="Dianou D."/>
            <person name="Shinjo R."/>
            <person name="Asakawa S."/>
        </authorList>
    </citation>
    <scope>NUCLEOTIDE SEQUENCE</scope>
    <source>
        <strain evidence="3">LMG27198</strain>
    </source>
</reference>
<comment type="caution">
    <text evidence="3">The sequence shown here is derived from an EMBL/GenBank/DDBJ whole genome shotgun (WGS) entry which is preliminary data.</text>
</comment>
<dbReference type="EMBL" id="BSEC01000001">
    <property type="protein sequence ID" value="GLI93840.1"/>
    <property type="molecule type" value="Genomic_DNA"/>
</dbReference>
<evidence type="ECO:0000259" key="2">
    <source>
        <dbReference type="Pfam" id="PF20967"/>
    </source>
</evidence>
<organism evidence="3 4">
    <name type="scientific">Methylocystis echinoides</name>
    <dbReference type="NCBI Taxonomy" id="29468"/>
    <lineage>
        <taxon>Bacteria</taxon>
        <taxon>Pseudomonadati</taxon>
        <taxon>Pseudomonadota</taxon>
        <taxon>Alphaproteobacteria</taxon>
        <taxon>Hyphomicrobiales</taxon>
        <taxon>Methylocystaceae</taxon>
        <taxon>Methylocystis</taxon>
    </lineage>
</organism>
<sequence length="189" mass="20692">MVDAKTIQRRLERYADDADPLTRVSNRLALILAANQPFYPFYVFWLTGALDPLLALTFVSTPFFIAAPWVTKRFPAAGRLYFPVVGALNTFFCAYLFGSASGVELFLAPCLVIAALSCRAAERLALGIFVATLLAGFLFLHERFATPIGDPVQFQTLLPLNTYSAAVLTAMAAWMLSAGWTEGEVTPKT</sequence>
<protein>
    <recommendedName>
        <fullName evidence="2">Adenylate cyclase MASE7 domain-containing protein</fullName>
    </recommendedName>
</protein>
<dbReference type="Proteomes" id="UP001144323">
    <property type="component" value="Unassembled WGS sequence"/>
</dbReference>
<feature type="domain" description="Adenylate cyclase MASE7" evidence="2">
    <location>
        <begin position="13"/>
        <end position="174"/>
    </location>
</feature>
<feature type="transmembrane region" description="Helical" evidence="1">
    <location>
        <begin position="160"/>
        <end position="180"/>
    </location>
</feature>
<evidence type="ECO:0000313" key="4">
    <source>
        <dbReference type="Proteomes" id="UP001144323"/>
    </source>
</evidence>
<evidence type="ECO:0000313" key="3">
    <source>
        <dbReference type="EMBL" id="GLI93840.1"/>
    </source>
</evidence>
<proteinExistence type="predicted"/>
<keyword evidence="1" id="KW-0472">Membrane</keyword>
<keyword evidence="1" id="KW-0812">Transmembrane</keyword>
<keyword evidence="4" id="KW-1185">Reference proteome</keyword>